<protein>
    <submittedName>
        <fullName evidence="1">Uncharacterized protein</fullName>
    </submittedName>
</protein>
<proteinExistence type="predicted"/>
<dbReference type="EMBL" id="JX997169">
    <property type="protein sequence ID" value="AGE53905.1"/>
    <property type="molecule type" value="Genomic_DNA"/>
</dbReference>
<reference evidence="1 2" key="1">
    <citation type="submission" date="2012-10" db="EMBL/GenBank/DDBJ databases">
        <title>Towards defining the chloroviruses: a genomic journey through a genus of large DNA viruses.</title>
        <authorList>
            <person name="Jeanniard A."/>
            <person name="Dunigan D.D."/>
            <person name="Gurnon J.R."/>
            <person name="Agarkova I."/>
            <person name="Kang M."/>
            <person name="Vitek J."/>
            <person name="Duncan G."/>
            <person name="McClung O.W."/>
            <person name="Larsen M."/>
            <person name="Claverie J.-M."/>
            <person name="Van Etten J.L."/>
            <person name="Blanc G."/>
        </authorList>
    </citation>
    <scope>NUCLEOTIDE SEQUENCE [LARGE SCALE GENOMIC DNA]</scope>
</reference>
<name>M1I5Z3_PBCVI</name>
<evidence type="ECO:0000313" key="1">
    <source>
        <dbReference type="EMBL" id="AGE53905.1"/>
    </source>
</evidence>
<dbReference type="Proteomes" id="UP000247091">
    <property type="component" value="Segment"/>
</dbReference>
<organism evidence="1 2">
    <name type="scientific">Paramecium bursaria Chlorella virus IL3A</name>
    <name type="common">PBCV-IL3A</name>
    <dbReference type="NCBI Taxonomy" id="46019"/>
    <lineage>
        <taxon>Viruses</taxon>
        <taxon>Varidnaviria</taxon>
        <taxon>Bamfordvirae</taxon>
        <taxon>Nucleocytoviricota</taxon>
        <taxon>Megaviricetes</taxon>
        <taxon>Algavirales</taxon>
        <taxon>Phycodnaviridae</taxon>
        <taxon>Chlorovirus</taxon>
        <taxon>Chlorovirus illinoense</taxon>
    </lineage>
</organism>
<accession>M1I5Z3</accession>
<gene>
    <name evidence="1" type="primary">IL-3A_440R</name>
    <name evidence="1" type="ORF">PBCVIL3A_440R</name>
</gene>
<organismHost>
    <name type="scientific">Chlorella</name>
    <dbReference type="NCBI Taxonomy" id="3071"/>
</organismHost>
<evidence type="ECO:0000313" key="2">
    <source>
        <dbReference type="Proteomes" id="UP000247091"/>
    </source>
</evidence>
<sequence length="121" mass="13971">MSDTIDTTLFGSFDNLKDILVFYSTIIGNTTIDEQTKLFSLLKKTVARVDPDFTFDRDDPPTAYEIFLIVEKIDNLLPCETFDSPEGYYDNTMEFTVWDPLKPVNDTEQFPDMECVSTKDR</sequence>